<comment type="caution">
    <text evidence="2">The sequence shown here is derived from an EMBL/GenBank/DDBJ whole genome shotgun (WGS) entry which is preliminary data.</text>
</comment>
<gene>
    <name evidence="2" type="ORF">JKL49_04105</name>
</gene>
<protein>
    <submittedName>
        <fullName evidence="2">Uncharacterized protein</fullName>
    </submittedName>
</protein>
<name>A0A941CZ40_9CAUL</name>
<feature type="transmembrane region" description="Helical" evidence="1">
    <location>
        <begin position="43"/>
        <end position="62"/>
    </location>
</feature>
<sequence length="243" mass="26947">MFFFCSDLRPVIVFLQPGPKSRDIEVMEPIETLRAEGVVILHAPWSFALCVLAVTAVIWIVLRWQYGVQIDALNARLSLRDDQLTHLSKEKLDALPTKVLKPAKSPSPMTGAGAAAAAATMQIVGPDTKLVEAIMYLITGRWGSDADSEPVTADELWEALKAFHQLAFDGRIAVWGEKIQSLGLVHRIPASAWESNTVEATDLFRTEARTRMSNRNHDAGFDALRVSKVQWTITGLRALRDRT</sequence>
<accession>A0A941CZ40</accession>
<reference evidence="2" key="1">
    <citation type="submission" date="2021-04" db="EMBL/GenBank/DDBJ databases">
        <title>Draft genome assembly of strain Phenylobacterium sp. 20VBR1 using MiniION and Illumina platforms.</title>
        <authorList>
            <person name="Thomas F.A."/>
            <person name="Krishnan K.P."/>
            <person name="Sinha R.K."/>
        </authorList>
    </citation>
    <scope>NUCLEOTIDE SEQUENCE</scope>
    <source>
        <strain evidence="2">20VBR1</strain>
    </source>
</reference>
<evidence type="ECO:0000256" key="1">
    <source>
        <dbReference type="SAM" id="Phobius"/>
    </source>
</evidence>
<dbReference type="EMBL" id="JAGSGD010000001">
    <property type="protein sequence ID" value="MBR7618562.1"/>
    <property type="molecule type" value="Genomic_DNA"/>
</dbReference>
<dbReference type="Proteomes" id="UP000622580">
    <property type="component" value="Unassembled WGS sequence"/>
</dbReference>
<evidence type="ECO:0000313" key="2">
    <source>
        <dbReference type="EMBL" id="MBR7618562.1"/>
    </source>
</evidence>
<keyword evidence="1" id="KW-0812">Transmembrane</keyword>
<keyword evidence="3" id="KW-1185">Reference proteome</keyword>
<evidence type="ECO:0000313" key="3">
    <source>
        <dbReference type="Proteomes" id="UP000622580"/>
    </source>
</evidence>
<organism evidence="2 3">
    <name type="scientific">Phenylobacterium glaciei</name>
    <dbReference type="NCBI Taxonomy" id="2803784"/>
    <lineage>
        <taxon>Bacteria</taxon>
        <taxon>Pseudomonadati</taxon>
        <taxon>Pseudomonadota</taxon>
        <taxon>Alphaproteobacteria</taxon>
        <taxon>Caulobacterales</taxon>
        <taxon>Caulobacteraceae</taxon>
        <taxon>Phenylobacterium</taxon>
    </lineage>
</organism>
<dbReference type="AlphaFoldDB" id="A0A941CZ40"/>
<dbReference type="RefSeq" id="WP_215338439.1">
    <property type="nucleotide sequence ID" value="NZ_JAGSGD010000001.1"/>
</dbReference>
<keyword evidence="1" id="KW-0472">Membrane</keyword>
<keyword evidence="1" id="KW-1133">Transmembrane helix</keyword>
<proteinExistence type="predicted"/>